<dbReference type="InterPro" id="IPR027417">
    <property type="entry name" value="P-loop_NTPase"/>
</dbReference>
<dbReference type="Gene3D" id="3.40.50.300">
    <property type="entry name" value="P-loop containing nucleotide triphosphate hydrolases"/>
    <property type="match status" value="1"/>
</dbReference>
<gene>
    <name evidence="1" type="ORF">GCM10023349_45800</name>
</gene>
<dbReference type="RefSeq" id="WP_345524086.1">
    <property type="nucleotide sequence ID" value="NZ_BAABKM010000005.1"/>
</dbReference>
<dbReference type="SUPFAM" id="SSF52540">
    <property type="entry name" value="P-loop containing nucleoside triphosphate hydrolases"/>
    <property type="match status" value="1"/>
</dbReference>
<reference evidence="2" key="1">
    <citation type="journal article" date="2019" name="Int. J. Syst. Evol. Microbiol.">
        <title>The Global Catalogue of Microorganisms (GCM) 10K type strain sequencing project: providing services to taxonomists for standard genome sequencing and annotation.</title>
        <authorList>
            <consortium name="The Broad Institute Genomics Platform"/>
            <consortium name="The Broad Institute Genome Sequencing Center for Infectious Disease"/>
            <person name="Wu L."/>
            <person name="Ma J."/>
        </authorList>
    </citation>
    <scope>NUCLEOTIDE SEQUENCE [LARGE SCALE GENOMIC DNA]</scope>
    <source>
        <strain evidence="2">JCM 18531</strain>
    </source>
</reference>
<comment type="caution">
    <text evidence="1">The sequence shown here is derived from an EMBL/GenBank/DDBJ whole genome shotgun (WGS) entry which is preliminary data.</text>
</comment>
<evidence type="ECO:0000313" key="1">
    <source>
        <dbReference type="EMBL" id="GAA4720496.1"/>
    </source>
</evidence>
<dbReference type="Pfam" id="PF13671">
    <property type="entry name" value="AAA_33"/>
    <property type="match status" value="1"/>
</dbReference>
<dbReference type="Proteomes" id="UP001499974">
    <property type="component" value="Unassembled WGS sequence"/>
</dbReference>
<proteinExistence type="predicted"/>
<evidence type="ECO:0000313" key="2">
    <source>
        <dbReference type="Proteomes" id="UP001499974"/>
    </source>
</evidence>
<organism evidence="1 2">
    <name type="scientific">Nocardioides conyzicola</name>
    <dbReference type="NCBI Taxonomy" id="1651781"/>
    <lineage>
        <taxon>Bacteria</taxon>
        <taxon>Bacillati</taxon>
        <taxon>Actinomycetota</taxon>
        <taxon>Actinomycetes</taxon>
        <taxon>Propionibacteriales</taxon>
        <taxon>Nocardioidaceae</taxon>
        <taxon>Nocardioides</taxon>
    </lineage>
</organism>
<keyword evidence="2" id="KW-1185">Reference proteome</keyword>
<dbReference type="EMBL" id="BAABKM010000005">
    <property type="protein sequence ID" value="GAA4720496.1"/>
    <property type="molecule type" value="Genomic_DNA"/>
</dbReference>
<evidence type="ECO:0008006" key="3">
    <source>
        <dbReference type="Google" id="ProtNLM"/>
    </source>
</evidence>
<protein>
    <recommendedName>
        <fullName evidence="3">AAA family ATPase</fullName>
    </recommendedName>
</protein>
<name>A0ABP8Y3E8_9ACTN</name>
<sequence>MYVVVTGPPASGKSTLAPVLAAELGWPLLAKDTIKAGLVESLGAESIDESRRLGAAAVRALLALAHDNDDAVLDSVWVDRERAIAELAALPGQVVEVFCRCERGVLEERYAARGRGLDRPADDLWHEGSLRPLGGPWPVVEVKTDGPVERFGVLERLLVDGDAAAKGTSHSPRPLDPIDLQGDAVMLAAVASSWVRTLRRGGHTPQPFGIVLTLQGVPEMVAPVNWLSGPADWTMSWGEGEPDELAWVRDALDTTAVRHRAAAIVTVDGDVLRLQVRHRADDSVETLEVAL</sequence>
<accession>A0ABP8Y3E8</accession>